<keyword evidence="5 14" id="KW-0408">Iron</keyword>
<evidence type="ECO:0000256" key="12">
    <source>
        <dbReference type="ARBA" id="ARBA00032041"/>
    </source>
</evidence>
<dbReference type="NCBIfam" id="TIGR00434">
    <property type="entry name" value="cysH"/>
    <property type="match status" value="1"/>
</dbReference>
<feature type="binding site" evidence="14">
    <location>
        <position position="118"/>
    </location>
    <ligand>
        <name>[4Fe-4S] cluster</name>
        <dbReference type="ChEBI" id="CHEBI:49883"/>
    </ligand>
</feature>
<feature type="binding site" evidence="14">
    <location>
        <position position="201"/>
    </location>
    <ligand>
        <name>[4Fe-4S] cluster</name>
        <dbReference type="ChEBI" id="CHEBI:49883"/>
    </ligand>
</feature>
<evidence type="ECO:0000256" key="8">
    <source>
        <dbReference type="ARBA" id="ARBA00024327"/>
    </source>
</evidence>
<dbReference type="GO" id="GO:0005737">
    <property type="term" value="C:cytoplasm"/>
    <property type="evidence" value="ECO:0007669"/>
    <property type="project" value="UniProtKB-SubCell"/>
</dbReference>
<evidence type="ECO:0000256" key="9">
    <source>
        <dbReference type="ARBA" id="ARBA00024386"/>
    </source>
</evidence>
<name>A0A521D8H7_9SPHI</name>
<keyword evidence="4 14" id="KW-0560">Oxidoreductase</keyword>
<keyword evidence="2 14" id="KW-0963">Cytoplasm</keyword>
<dbReference type="GO" id="GO:0070814">
    <property type="term" value="P:hydrogen sulfide biosynthetic process"/>
    <property type="evidence" value="ECO:0007669"/>
    <property type="project" value="UniProtKB-UniRule"/>
</dbReference>
<dbReference type="NCBIfam" id="NF002537">
    <property type="entry name" value="PRK02090.1"/>
    <property type="match status" value="1"/>
</dbReference>
<evidence type="ECO:0000256" key="1">
    <source>
        <dbReference type="ARBA" id="ARBA00009732"/>
    </source>
</evidence>
<dbReference type="SUPFAM" id="SSF52402">
    <property type="entry name" value="Adenine nucleotide alpha hydrolases-like"/>
    <property type="match status" value="1"/>
</dbReference>
<dbReference type="AlphaFoldDB" id="A0A521D8H7"/>
<dbReference type="Proteomes" id="UP000315971">
    <property type="component" value="Unassembled WGS sequence"/>
</dbReference>
<dbReference type="CDD" id="cd23945">
    <property type="entry name" value="PAPS_reductase"/>
    <property type="match status" value="1"/>
</dbReference>
<evidence type="ECO:0000256" key="6">
    <source>
        <dbReference type="ARBA" id="ARBA00023014"/>
    </source>
</evidence>
<evidence type="ECO:0000256" key="5">
    <source>
        <dbReference type="ARBA" id="ARBA00023004"/>
    </source>
</evidence>
<accession>A0A521D8H7</accession>
<dbReference type="PANTHER" id="PTHR46482:SF9">
    <property type="entry name" value="5'-ADENYLYLSULFATE REDUCTASE 1, CHLOROPLASTIC"/>
    <property type="match status" value="1"/>
</dbReference>
<feature type="active site" description="Nucleophile; cysteine thiosulfonate intermediate" evidence="14">
    <location>
        <position position="228"/>
    </location>
</feature>
<comment type="function">
    <text evidence="7 14">Catalyzes the formation of sulfite from adenosine 5'-phosphosulfate (APS) using thioredoxin as an electron donor.</text>
</comment>
<feature type="binding site" evidence="14">
    <location>
        <position position="119"/>
    </location>
    <ligand>
        <name>[4Fe-4S] cluster</name>
        <dbReference type="ChEBI" id="CHEBI:49883"/>
    </ligand>
</feature>
<feature type="domain" description="Phosphoadenosine phosphosulphate reductase" evidence="15">
    <location>
        <begin position="33"/>
        <end position="207"/>
    </location>
</feature>
<dbReference type="PIRSF" id="PIRSF000857">
    <property type="entry name" value="PAPS_reductase"/>
    <property type="match status" value="1"/>
</dbReference>
<comment type="catalytic activity">
    <reaction evidence="13 14">
        <text>[thioredoxin]-disulfide + sulfite + AMP + 2 H(+) = adenosine 5'-phosphosulfate + [thioredoxin]-dithiol</text>
        <dbReference type="Rhea" id="RHEA:21976"/>
        <dbReference type="Rhea" id="RHEA-COMP:10698"/>
        <dbReference type="Rhea" id="RHEA-COMP:10700"/>
        <dbReference type="ChEBI" id="CHEBI:15378"/>
        <dbReference type="ChEBI" id="CHEBI:17359"/>
        <dbReference type="ChEBI" id="CHEBI:29950"/>
        <dbReference type="ChEBI" id="CHEBI:50058"/>
        <dbReference type="ChEBI" id="CHEBI:58243"/>
        <dbReference type="ChEBI" id="CHEBI:456215"/>
        <dbReference type="EC" id="1.8.4.10"/>
    </reaction>
</comment>
<dbReference type="InterPro" id="IPR004511">
    <property type="entry name" value="PAPS/APS_Rdtase"/>
</dbReference>
<comment type="cofactor">
    <cofactor evidence="14">
        <name>[4Fe-4S] cluster</name>
        <dbReference type="ChEBI" id="CHEBI:49883"/>
    </cofactor>
    <text evidence="14">Binds 1 [4Fe-4S] cluster per subunit.</text>
</comment>
<dbReference type="RefSeq" id="WP_142603985.1">
    <property type="nucleotide sequence ID" value="NZ_FXSZ01000006.1"/>
</dbReference>
<dbReference type="EC" id="1.8.4.10" evidence="9 14"/>
<dbReference type="InterPro" id="IPR002500">
    <property type="entry name" value="PAPS_reduct_dom"/>
</dbReference>
<evidence type="ECO:0000259" key="15">
    <source>
        <dbReference type="Pfam" id="PF01507"/>
    </source>
</evidence>
<dbReference type="GO" id="GO:0004604">
    <property type="term" value="F:phosphoadenylyl-sulfate reductase (thioredoxin) activity"/>
    <property type="evidence" value="ECO:0007669"/>
    <property type="project" value="UniProtKB-UniRule"/>
</dbReference>
<evidence type="ECO:0000256" key="2">
    <source>
        <dbReference type="ARBA" id="ARBA00022490"/>
    </source>
</evidence>
<dbReference type="NCBIfam" id="TIGR02055">
    <property type="entry name" value="APS_reductase"/>
    <property type="match status" value="1"/>
</dbReference>
<evidence type="ECO:0000256" key="4">
    <source>
        <dbReference type="ARBA" id="ARBA00023002"/>
    </source>
</evidence>
<evidence type="ECO:0000313" key="17">
    <source>
        <dbReference type="Proteomes" id="UP000315971"/>
    </source>
</evidence>
<comment type="similarity">
    <text evidence="1 14">Belongs to the PAPS reductase family. CysH subfamily.</text>
</comment>
<comment type="subcellular location">
    <subcellularLocation>
        <location evidence="14">Cytoplasm</location>
    </subcellularLocation>
</comment>
<comment type="pathway">
    <text evidence="8 14">Sulfur metabolism; hydrogen sulfide biosynthesis; sulfite from sulfate.</text>
</comment>
<dbReference type="GO" id="GO:0019379">
    <property type="term" value="P:sulfate assimilation, phosphoadenylyl sulfate reduction by phosphoadenylyl-sulfate reductase (thioredoxin)"/>
    <property type="evidence" value="ECO:0007669"/>
    <property type="project" value="UniProtKB-UniRule"/>
</dbReference>
<keyword evidence="6 14" id="KW-0411">Iron-sulfur</keyword>
<dbReference type="OrthoDB" id="9794018at2"/>
<proteinExistence type="inferred from homology"/>
<dbReference type="GO" id="GO:0043866">
    <property type="term" value="F:adenylyl-sulfate reductase (thioredoxin) activity"/>
    <property type="evidence" value="ECO:0007669"/>
    <property type="project" value="UniProtKB-EC"/>
</dbReference>
<dbReference type="HAMAP" id="MF_00063">
    <property type="entry name" value="CysH"/>
    <property type="match status" value="1"/>
</dbReference>
<dbReference type="PANTHER" id="PTHR46482">
    <property type="entry name" value="5'-ADENYLYLSULFATE REDUCTASE 3, CHLOROPLASTIC"/>
    <property type="match status" value="1"/>
</dbReference>
<gene>
    <name evidence="14" type="primary">cysH</name>
    <name evidence="16" type="ORF">SAMN06265350_10659</name>
</gene>
<keyword evidence="3 14" id="KW-0479">Metal-binding</keyword>
<organism evidence="16 17">
    <name type="scientific">Solitalea koreensis</name>
    <dbReference type="NCBI Taxonomy" id="543615"/>
    <lineage>
        <taxon>Bacteria</taxon>
        <taxon>Pseudomonadati</taxon>
        <taxon>Bacteroidota</taxon>
        <taxon>Sphingobacteriia</taxon>
        <taxon>Sphingobacteriales</taxon>
        <taxon>Sphingobacteriaceae</taxon>
        <taxon>Solitalea</taxon>
    </lineage>
</organism>
<dbReference type="Gene3D" id="3.40.50.620">
    <property type="entry name" value="HUPs"/>
    <property type="match status" value="1"/>
</dbReference>
<feature type="binding site" evidence="14">
    <location>
        <position position="204"/>
    </location>
    <ligand>
        <name>[4Fe-4S] cluster</name>
        <dbReference type="ChEBI" id="CHEBI:49883"/>
    </ligand>
</feature>
<evidence type="ECO:0000256" key="11">
    <source>
        <dbReference type="ARBA" id="ARBA00030894"/>
    </source>
</evidence>
<dbReference type="InterPro" id="IPR014729">
    <property type="entry name" value="Rossmann-like_a/b/a_fold"/>
</dbReference>
<evidence type="ECO:0000313" key="16">
    <source>
        <dbReference type="EMBL" id="SMO67912.1"/>
    </source>
</evidence>
<evidence type="ECO:0000256" key="13">
    <source>
        <dbReference type="ARBA" id="ARBA00048441"/>
    </source>
</evidence>
<dbReference type="EMBL" id="FXSZ01000006">
    <property type="protein sequence ID" value="SMO67912.1"/>
    <property type="molecule type" value="Genomic_DNA"/>
</dbReference>
<sequence length="238" mass="27890">MLKDRIKRLEEKVKDLTLTQSLTCVANEFPGKVVFSTSFGMEDQVITDAIAREKVDIEIFTLDTGRLFNETYEVFSKTMARYKKRIVAFYPDAEEIQQFVSTKGINSFYESVENRKECCRIRKIEPLKRALSGSQIWVTGIRAEQSPNRQNFHLFEWDENFNIIKFNPLLHWKSMRVREYINNYKVPYNYLHDKGFLSIGCAPCTRAIEPGEDERAGRWWWEDSKKECGLHSSVSSSQ</sequence>
<keyword evidence="17" id="KW-1185">Reference proteome</keyword>
<dbReference type="Pfam" id="PF01507">
    <property type="entry name" value="PAPS_reduct"/>
    <property type="match status" value="1"/>
</dbReference>
<evidence type="ECO:0000256" key="7">
    <source>
        <dbReference type="ARBA" id="ARBA00024298"/>
    </source>
</evidence>
<evidence type="ECO:0000256" key="10">
    <source>
        <dbReference type="ARBA" id="ARBA00029514"/>
    </source>
</evidence>
<evidence type="ECO:0000256" key="14">
    <source>
        <dbReference type="HAMAP-Rule" id="MF_00063"/>
    </source>
</evidence>
<dbReference type="InterPro" id="IPR011798">
    <property type="entry name" value="APS_reductase"/>
</dbReference>
<evidence type="ECO:0000256" key="3">
    <source>
        <dbReference type="ARBA" id="ARBA00022723"/>
    </source>
</evidence>
<dbReference type="GO" id="GO:0019344">
    <property type="term" value="P:cysteine biosynthetic process"/>
    <property type="evidence" value="ECO:0007669"/>
    <property type="project" value="InterPro"/>
</dbReference>
<protein>
    <recommendedName>
        <fullName evidence="10 14">Adenosine 5'-phosphosulfate reductase</fullName>
        <shortName evidence="14">APS reductase</shortName>
        <ecNumber evidence="9 14">1.8.4.10</ecNumber>
    </recommendedName>
    <alternativeName>
        <fullName evidence="12 14">5'-adenylylsulfate reductase</fullName>
    </alternativeName>
    <alternativeName>
        <fullName evidence="11 14">Thioredoxin-dependent 5'-adenylylsulfate reductase</fullName>
    </alternativeName>
</protein>
<dbReference type="GO" id="GO:0051539">
    <property type="term" value="F:4 iron, 4 sulfur cluster binding"/>
    <property type="evidence" value="ECO:0007669"/>
    <property type="project" value="UniProtKB-UniRule"/>
</dbReference>
<dbReference type="GO" id="GO:0046872">
    <property type="term" value="F:metal ion binding"/>
    <property type="evidence" value="ECO:0007669"/>
    <property type="project" value="UniProtKB-KW"/>
</dbReference>
<reference evidence="16 17" key="1">
    <citation type="submission" date="2017-05" db="EMBL/GenBank/DDBJ databases">
        <authorList>
            <person name="Varghese N."/>
            <person name="Submissions S."/>
        </authorList>
    </citation>
    <scope>NUCLEOTIDE SEQUENCE [LARGE SCALE GENOMIC DNA]</scope>
    <source>
        <strain evidence="16 17">DSM 21342</strain>
    </source>
</reference>